<accession>A0A9K3JSS7</accession>
<evidence type="ECO:0000313" key="2">
    <source>
        <dbReference type="EMBL" id="KAF5820724.1"/>
    </source>
</evidence>
<reference evidence="2" key="2">
    <citation type="submission" date="2020-06" db="EMBL/GenBank/DDBJ databases">
        <title>Helianthus annuus Genome sequencing and assembly Release 2.</title>
        <authorList>
            <person name="Gouzy J."/>
            <person name="Langlade N."/>
            <person name="Munos S."/>
        </authorList>
    </citation>
    <scope>NUCLEOTIDE SEQUENCE</scope>
    <source>
        <tissue evidence="2">Leaves</tissue>
    </source>
</reference>
<gene>
    <name evidence="2" type="ORF">HanXRQr2_Chr01g0005391</name>
</gene>
<name>A0A9K3JSS7_HELAN</name>
<dbReference type="EMBL" id="MNCJ02000316">
    <property type="protein sequence ID" value="KAF5820724.1"/>
    <property type="molecule type" value="Genomic_DNA"/>
</dbReference>
<feature type="compositionally biased region" description="Basic residues" evidence="1">
    <location>
        <begin position="81"/>
        <end position="97"/>
    </location>
</feature>
<comment type="caution">
    <text evidence="2">The sequence shown here is derived from an EMBL/GenBank/DDBJ whole genome shotgun (WGS) entry which is preliminary data.</text>
</comment>
<sequence>MMLGRMSRKARPVAREKSGEDVPLWRMFDPGFKGKVEVLACADGKEGFNFTIRDNFRLPEREAMEAELPQGKGDPNATGVPKKHVEKHGGVRFRKPKKTYEPAVVPPLVPQVAGISRTRLHSYNDYVVVSNTLEGLGVLSRGVAAVGSSAGSETADDKKRKGDSSTAGGPKRP</sequence>
<feature type="region of interest" description="Disordered" evidence="1">
    <location>
        <begin position="66"/>
        <end position="98"/>
    </location>
</feature>
<keyword evidence="3" id="KW-1185">Reference proteome</keyword>
<evidence type="ECO:0000256" key="1">
    <source>
        <dbReference type="SAM" id="MobiDB-lite"/>
    </source>
</evidence>
<evidence type="ECO:0000313" key="3">
    <source>
        <dbReference type="Proteomes" id="UP000215914"/>
    </source>
</evidence>
<reference evidence="2" key="1">
    <citation type="journal article" date="2017" name="Nature">
        <title>The sunflower genome provides insights into oil metabolism, flowering and Asterid evolution.</title>
        <authorList>
            <person name="Badouin H."/>
            <person name="Gouzy J."/>
            <person name="Grassa C.J."/>
            <person name="Murat F."/>
            <person name="Staton S.E."/>
            <person name="Cottret L."/>
            <person name="Lelandais-Briere C."/>
            <person name="Owens G.L."/>
            <person name="Carrere S."/>
            <person name="Mayjonade B."/>
            <person name="Legrand L."/>
            <person name="Gill N."/>
            <person name="Kane N.C."/>
            <person name="Bowers J.E."/>
            <person name="Hubner S."/>
            <person name="Bellec A."/>
            <person name="Berard A."/>
            <person name="Berges H."/>
            <person name="Blanchet N."/>
            <person name="Boniface M.C."/>
            <person name="Brunel D."/>
            <person name="Catrice O."/>
            <person name="Chaidir N."/>
            <person name="Claudel C."/>
            <person name="Donnadieu C."/>
            <person name="Faraut T."/>
            <person name="Fievet G."/>
            <person name="Helmstetter N."/>
            <person name="King M."/>
            <person name="Knapp S.J."/>
            <person name="Lai Z."/>
            <person name="Le Paslier M.C."/>
            <person name="Lippi Y."/>
            <person name="Lorenzon L."/>
            <person name="Mandel J.R."/>
            <person name="Marage G."/>
            <person name="Marchand G."/>
            <person name="Marquand E."/>
            <person name="Bret-Mestries E."/>
            <person name="Morien E."/>
            <person name="Nambeesan S."/>
            <person name="Nguyen T."/>
            <person name="Pegot-Espagnet P."/>
            <person name="Pouilly N."/>
            <person name="Raftis F."/>
            <person name="Sallet E."/>
            <person name="Schiex T."/>
            <person name="Thomas J."/>
            <person name="Vandecasteele C."/>
            <person name="Vares D."/>
            <person name="Vear F."/>
            <person name="Vautrin S."/>
            <person name="Crespi M."/>
            <person name="Mangin B."/>
            <person name="Burke J.M."/>
            <person name="Salse J."/>
            <person name="Munos S."/>
            <person name="Vincourt P."/>
            <person name="Rieseberg L.H."/>
            <person name="Langlade N.B."/>
        </authorList>
    </citation>
    <scope>NUCLEOTIDE SEQUENCE</scope>
    <source>
        <tissue evidence="2">Leaves</tissue>
    </source>
</reference>
<protein>
    <submittedName>
        <fullName evidence="2">Uncharacterized protein</fullName>
    </submittedName>
</protein>
<proteinExistence type="predicted"/>
<organism evidence="2 3">
    <name type="scientific">Helianthus annuus</name>
    <name type="common">Common sunflower</name>
    <dbReference type="NCBI Taxonomy" id="4232"/>
    <lineage>
        <taxon>Eukaryota</taxon>
        <taxon>Viridiplantae</taxon>
        <taxon>Streptophyta</taxon>
        <taxon>Embryophyta</taxon>
        <taxon>Tracheophyta</taxon>
        <taxon>Spermatophyta</taxon>
        <taxon>Magnoliopsida</taxon>
        <taxon>eudicotyledons</taxon>
        <taxon>Gunneridae</taxon>
        <taxon>Pentapetalae</taxon>
        <taxon>asterids</taxon>
        <taxon>campanulids</taxon>
        <taxon>Asterales</taxon>
        <taxon>Asteraceae</taxon>
        <taxon>Asteroideae</taxon>
        <taxon>Heliantheae alliance</taxon>
        <taxon>Heliantheae</taxon>
        <taxon>Helianthus</taxon>
    </lineage>
</organism>
<feature type="region of interest" description="Disordered" evidence="1">
    <location>
        <begin position="145"/>
        <end position="173"/>
    </location>
</feature>
<dbReference type="AlphaFoldDB" id="A0A9K3JSS7"/>
<dbReference type="Gramene" id="mRNA:HanXRQr2_Chr01g0005391">
    <property type="protein sequence ID" value="mRNA:HanXRQr2_Chr01g0005391"/>
    <property type="gene ID" value="HanXRQr2_Chr01g0005391"/>
</dbReference>
<dbReference type="Proteomes" id="UP000215914">
    <property type="component" value="Unassembled WGS sequence"/>
</dbReference>